<evidence type="ECO:0000313" key="2">
    <source>
        <dbReference type="Proteomes" id="UP001281147"/>
    </source>
</evidence>
<reference evidence="1" key="1">
    <citation type="submission" date="2023-07" db="EMBL/GenBank/DDBJ databases">
        <title>Black Yeasts Isolated from many extreme environments.</title>
        <authorList>
            <person name="Coleine C."/>
            <person name="Stajich J.E."/>
            <person name="Selbmann L."/>
        </authorList>
    </citation>
    <scope>NUCLEOTIDE SEQUENCE</scope>
    <source>
        <strain evidence="1">CCFEE 5714</strain>
    </source>
</reference>
<organism evidence="1 2">
    <name type="scientific">Vermiconidia calcicola</name>
    <dbReference type="NCBI Taxonomy" id="1690605"/>
    <lineage>
        <taxon>Eukaryota</taxon>
        <taxon>Fungi</taxon>
        <taxon>Dikarya</taxon>
        <taxon>Ascomycota</taxon>
        <taxon>Pezizomycotina</taxon>
        <taxon>Dothideomycetes</taxon>
        <taxon>Dothideomycetidae</taxon>
        <taxon>Mycosphaerellales</taxon>
        <taxon>Extremaceae</taxon>
        <taxon>Vermiconidia</taxon>
    </lineage>
</organism>
<sequence length="190" mass="21126">MPFPFPISKEWIQVFLAKGLDYDVSDMSEEDFSSFLHVSRQLYTSILGSDDPDLSDFKAAGGKMITRHGLADELIFSNGSANYYERVLALNPKAKDFYRYFEAPGVGHCGLGVGAFPRQAFNSLVRWVENETVPDSLDAETTFQPTRPRILCGYPQVARYQGGNPDDASSYKCADTLGTKKAVHPDHSEL</sequence>
<comment type="caution">
    <text evidence="1">The sequence shown here is derived from an EMBL/GenBank/DDBJ whole genome shotgun (WGS) entry which is preliminary data.</text>
</comment>
<accession>A0ACC3MSN9</accession>
<dbReference type="EMBL" id="JAUTXU010000159">
    <property type="protein sequence ID" value="KAK3702812.1"/>
    <property type="molecule type" value="Genomic_DNA"/>
</dbReference>
<keyword evidence="2" id="KW-1185">Reference proteome</keyword>
<protein>
    <submittedName>
        <fullName evidence="1">Uncharacterized protein</fullName>
    </submittedName>
</protein>
<dbReference type="Proteomes" id="UP001281147">
    <property type="component" value="Unassembled WGS sequence"/>
</dbReference>
<name>A0ACC3MSN9_9PEZI</name>
<proteinExistence type="predicted"/>
<gene>
    <name evidence="1" type="ORF">LTR37_014796</name>
</gene>
<evidence type="ECO:0000313" key="1">
    <source>
        <dbReference type="EMBL" id="KAK3702812.1"/>
    </source>
</evidence>